<keyword evidence="4" id="KW-1185">Reference proteome</keyword>
<dbReference type="InterPro" id="IPR045659">
    <property type="entry name" value="LptD_2"/>
</dbReference>
<dbReference type="KEGG" id="chyd:H4K34_16060"/>
<evidence type="ECO:0000313" key="3">
    <source>
        <dbReference type="EMBL" id="QNR23870.1"/>
    </source>
</evidence>
<feature type="domain" description="LPS-assembly protein LptD central" evidence="2">
    <location>
        <begin position="186"/>
        <end position="662"/>
    </location>
</feature>
<organism evidence="3 4">
    <name type="scientific">Croceimicrobium hydrocarbonivorans</name>
    <dbReference type="NCBI Taxonomy" id="2761580"/>
    <lineage>
        <taxon>Bacteria</taxon>
        <taxon>Pseudomonadati</taxon>
        <taxon>Bacteroidota</taxon>
        <taxon>Flavobacteriia</taxon>
        <taxon>Flavobacteriales</taxon>
        <taxon>Owenweeksiaceae</taxon>
        <taxon>Croceimicrobium</taxon>
    </lineage>
</organism>
<dbReference type="GO" id="GO:0009279">
    <property type="term" value="C:cell outer membrane"/>
    <property type="evidence" value="ECO:0007669"/>
    <property type="project" value="TreeGrafter"/>
</dbReference>
<evidence type="ECO:0000313" key="4">
    <source>
        <dbReference type="Proteomes" id="UP000516305"/>
    </source>
</evidence>
<evidence type="ECO:0000259" key="2">
    <source>
        <dbReference type="Pfam" id="PF19838"/>
    </source>
</evidence>
<feature type="region of interest" description="Disordered" evidence="1">
    <location>
        <begin position="702"/>
        <end position="724"/>
    </location>
</feature>
<dbReference type="RefSeq" id="WP_210758406.1">
    <property type="nucleotide sequence ID" value="NZ_CP060139.1"/>
</dbReference>
<dbReference type="AlphaFoldDB" id="A0A7H0VDS2"/>
<proteinExistence type="predicted"/>
<gene>
    <name evidence="3" type="ORF">H4K34_16060</name>
</gene>
<dbReference type="Pfam" id="PF19838">
    <property type="entry name" value="LptD_2"/>
    <property type="match status" value="1"/>
</dbReference>
<protein>
    <submittedName>
        <fullName evidence="3">LPS-assembly protein LptD</fullName>
    </submittedName>
</protein>
<dbReference type="PANTHER" id="PTHR30189">
    <property type="entry name" value="LPS-ASSEMBLY PROTEIN"/>
    <property type="match status" value="1"/>
</dbReference>
<dbReference type="PANTHER" id="PTHR30189:SF1">
    <property type="entry name" value="LPS-ASSEMBLY PROTEIN LPTD"/>
    <property type="match status" value="1"/>
</dbReference>
<dbReference type="EMBL" id="CP060139">
    <property type="protein sequence ID" value="QNR23870.1"/>
    <property type="molecule type" value="Genomic_DNA"/>
</dbReference>
<dbReference type="GO" id="GO:1990351">
    <property type="term" value="C:transporter complex"/>
    <property type="evidence" value="ECO:0007669"/>
    <property type="project" value="TreeGrafter"/>
</dbReference>
<evidence type="ECO:0000256" key="1">
    <source>
        <dbReference type="SAM" id="MobiDB-lite"/>
    </source>
</evidence>
<feature type="region of interest" description="Disordered" evidence="1">
    <location>
        <begin position="1"/>
        <end position="32"/>
    </location>
</feature>
<accession>A0A7H0VDS2</accession>
<dbReference type="Proteomes" id="UP000516305">
    <property type="component" value="Chromosome"/>
</dbReference>
<sequence>MAQKDTSARARSAAEDTFAIPDPVPIKPGDPNKKKSVLDYDIVYDAVDSIPSSPDNSIIELYNQAIIEYGSMKIEAGYIRIEFEKAEIYASGLPDSTGKMTQKPIFVEAGKTYRADEMRYNFETGKARINKVITQEGEGFLHGEKVKKTGGAAFFVKNAAYTTCSHEHPHFRIRTPKAKVIPGEKVVTQFAFLELFDIPTPLMLPFGFFPTTDKRKSGIIIPTYGSSQYRGYFLKNGGFYWAASDYFDLSATGDVYTKGGFGLQGQSNYKVRYKFNGNFNVRYNLLKYGREEFESVVPGAYDNRSDFSVTWSHRQDAKANPYYNFSANVNIATTQFYQITSINPDQVLQNRLNSSVSFSRRWAGKPYNLNVTLNHSQNNQTKDMTLTLPQVNFSVNRMFPFKSEGGIVGKKKWYEEIGITYTANAKNQIQTRMDKPLFTETVFRDSSRMGLQHSIPISANYKVFKFFVFNPSINFTERWYPNKLEYGFDPELNRVVVTDTLNGFFANRDFNANANLSTKLYGLWRYRGFLKAIRHVMTPTVGLSYRPDFSTPFWGYYQEIQSDTLGNTTLVNPYSRGVYGSAGQGLNGAITFGIQNTLEAKVRSKSDSTGLKKIKLLERFSLNGSYNMAAEEFKLSTIRMAASSSMFDRLITLNYNATLDPYAFDEGLNTRVNEYAIGQGQGLFRLTSQRFTAGTRLDASSFKSKDKKKDKKEEEEQNDPNQAAALGITEGDIDYYRLPGYVDFNVPWSLNLNYNLSYTKNGAADPVVRQSMDISGDMDLTQGWKVGFRTGYDFEAQDFTFTSFNFYRDLHCWTMSCSWVPFGFQQSYMLTIRVKSSILQDLKLERRRGVGDFQR</sequence>
<dbReference type="InterPro" id="IPR050218">
    <property type="entry name" value="LptD"/>
</dbReference>
<feature type="compositionally biased region" description="Basic and acidic residues" evidence="1">
    <location>
        <begin position="1"/>
        <end position="14"/>
    </location>
</feature>
<reference evidence="3 4" key="1">
    <citation type="submission" date="2020-08" db="EMBL/GenBank/DDBJ databases">
        <title>Croceimicrobium hydrocarbonivorans gen. nov., sp. nov., a novel marine bacterium isolated from a bacterial consortium that degrades polyethylene terephthalate.</title>
        <authorList>
            <person name="Liu R."/>
        </authorList>
    </citation>
    <scope>NUCLEOTIDE SEQUENCE [LARGE SCALE GENOMIC DNA]</scope>
    <source>
        <strain evidence="3 4">A20-9</strain>
    </source>
</reference>
<name>A0A7H0VDS2_9FLAO</name>